<dbReference type="NCBIfam" id="TIGR00242">
    <property type="entry name" value="division/cell wall cluster transcriptional repressor MraZ"/>
    <property type="match status" value="1"/>
</dbReference>
<dbReference type="PANTHER" id="PTHR34701">
    <property type="entry name" value="TRANSCRIPTIONAL REGULATOR MRAZ"/>
    <property type="match status" value="1"/>
</dbReference>
<dbReference type="HAMAP" id="MF_01008">
    <property type="entry name" value="MraZ"/>
    <property type="match status" value="1"/>
</dbReference>
<evidence type="ECO:0000256" key="2">
    <source>
        <dbReference type="ARBA" id="ARBA00022490"/>
    </source>
</evidence>
<evidence type="ECO:0000313" key="10">
    <source>
        <dbReference type="Proteomes" id="UP001285263"/>
    </source>
</evidence>
<dbReference type="RefSeq" id="WP_320421593.1">
    <property type="nucleotide sequence ID" value="NZ_JAXCLA010000001.1"/>
</dbReference>
<comment type="similarity">
    <text evidence="7">Belongs to the MraZ family.</text>
</comment>
<dbReference type="Gene3D" id="3.40.1550.20">
    <property type="entry name" value="Transcriptional regulator MraZ domain"/>
    <property type="match status" value="1"/>
</dbReference>
<evidence type="ECO:0000256" key="5">
    <source>
        <dbReference type="ARBA" id="ARBA00023125"/>
    </source>
</evidence>
<accession>A0ABU5D9Z7</accession>
<dbReference type="InterPro" id="IPR038619">
    <property type="entry name" value="MraZ_sf"/>
</dbReference>
<keyword evidence="4 7" id="KW-0805">Transcription regulation</keyword>
<protein>
    <recommendedName>
        <fullName evidence="1 7">Transcriptional regulator MraZ</fullName>
    </recommendedName>
</protein>
<dbReference type="SUPFAM" id="SSF89447">
    <property type="entry name" value="AbrB/MazE/MraZ-like"/>
    <property type="match status" value="1"/>
</dbReference>
<organism evidence="9 10">
    <name type="scientific">Roseateles agri</name>
    <dbReference type="NCBI Taxonomy" id="3098619"/>
    <lineage>
        <taxon>Bacteria</taxon>
        <taxon>Pseudomonadati</taxon>
        <taxon>Pseudomonadota</taxon>
        <taxon>Betaproteobacteria</taxon>
        <taxon>Burkholderiales</taxon>
        <taxon>Sphaerotilaceae</taxon>
        <taxon>Roseateles</taxon>
    </lineage>
</organism>
<keyword evidence="2 7" id="KW-0963">Cytoplasm</keyword>
<evidence type="ECO:0000313" key="9">
    <source>
        <dbReference type="EMBL" id="MDY0743095.1"/>
    </source>
</evidence>
<dbReference type="InterPro" id="IPR007159">
    <property type="entry name" value="SpoVT-AbrB_dom"/>
</dbReference>
<evidence type="ECO:0000259" key="8">
    <source>
        <dbReference type="PROSITE" id="PS51740"/>
    </source>
</evidence>
<keyword evidence="3" id="KW-0677">Repeat</keyword>
<evidence type="ECO:0000256" key="3">
    <source>
        <dbReference type="ARBA" id="ARBA00022737"/>
    </source>
</evidence>
<dbReference type="InterPro" id="IPR037914">
    <property type="entry name" value="SpoVT-AbrB_sf"/>
</dbReference>
<keyword evidence="5 7" id="KW-0238">DNA-binding</keyword>
<sequence>MFQGANALAMDAKGRLAVPTRHREVLQALCGGALTITRNKGCLVIYPRPEWEIVRERVAALPMEATAWKRMYLGNAMDVEIDSAGRILVSPELRAAAKLDKAVTLLGMGNHFELWDTPTHVANEEVLAATAESDMPDSVKGLSI</sequence>
<dbReference type="Proteomes" id="UP001285263">
    <property type="component" value="Unassembled WGS sequence"/>
</dbReference>
<dbReference type="Pfam" id="PF02381">
    <property type="entry name" value="MraZ"/>
    <property type="match status" value="2"/>
</dbReference>
<keyword evidence="10" id="KW-1185">Reference proteome</keyword>
<evidence type="ECO:0000256" key="4">
    <source>
        <dbReference type="ARBA" id="ARBA00023015"/>
    </source>
</evidence>
<dbReference type="PROSITE" id="PS51740">
    <property type="entry name" value="SPOVT_ABRB"/>
    <property type="match status" value="2"/>
</dbReference>
<evidence type="ECO:0000256" key="1">
    <source>
        <dbReference type="ARBA" id="ARBA00013860"/>
    </source>
</evidence>
<dbReference type="EMBL" id="JAXCLA010000001">
    <property type="protein sequence ID" value="MDY0743095.1"/>
    <property type="molecule type" value="Genomic_DNA"/>
</dbReference>
<dbReference type="InterPro" id="IPR035642">
    <property type="entry name" value="MraZ_N"/>
</dbReference>
<reference evidence="9 10" key="1">
    <citation type="submission" date="2023-11" db="EMBL/GenBank/DDBJ databases">
        <title>Paucibacter sp. nov., isolated from fresh soil in Korea.</title>
        <authorList>
            <person name="Le N.T.T."/>
        </authorList>
    </citation>
    <scope>NUCLEOTIDE SEQUENCE [LARGE SCALE GENOMIC DNA]</scope>
    <source>
        <strain evidence="9 10">R3-3</strain>
    </source>
</reference>
<evidence type="ECO:0000256" key="6">
    <source>
        <dbReference type="ARBA" id="ARBA00023163"/>
    </source>
</evidence>
<dbReference type="InterPro" id="IPR020603">
    <property type="entry name" value="MraZ_dom"/>
</dbReference>
<dbReference type="CDD" id="cd16321">
    <property type="entry name" value="MraZ_C"/>
    <property type="match status" value="1"/>
</dbReference>
<comment type="caution">
    <text evidence="9">The sequence shown here is derived from an EMBL/GenBank/DDBJ whole genome shotgun (WGS) entry which is preliminary data.</text>
</comment>
<comment type="subunit">
    <text evidence="7">Forms oligomers.</text>
</comment>
<comment type="subcellular location">
    <subcellularLocation>
        <location evidence="7">Cytoplasm</location>
        <location evidence="7">Nucleoid</location>
    </subcellularLocation>
</comment>
<name>A0ABU5D9Z7_9BURK</name>
<dbReference type="InterPro" id="IPR003444">
    <property type="entry name" value="MraZ"/>
</dbReference>
<keyword evidence="6 7" id="KW-0804">Transcription</keyword>
<feature type="domain" description="SpoVT-AbrB" evidence="8">
    <location>
        <begin position="76"/>
        <end position="119"/>
    </location>
</feature>
<evidence type="ECO:0000256" key="7">
    <source>
        <dbReference type="HAMAP-Rule" id="MF_01008"/>
    </source>
</evidence>
<dbReference type="CDD" id="cd16320">
    <property type="entry name" value="MraZ_N"/>
    <property type="match status" value="1"/>
</dbReference>
<gene>
    <name evidence="7 9" type="primary">mraZ</name>
    <name evidence="9" type="ORF">SNE35_01190</name>
</gene>
<dbReference type="InterPro" id="IPR035644">
    <property type="entry name" value="MraZ_C"/>
</dbReference>
<dbReference type="PANTHER" id="PTHR34701:SF1">
    <property type="entry name" value="TRANSCRIPTIONAL REGULATOR MRAZ"/>
    <property type="match status" value="1"/>
</dbReference>
<feature type="domain" description="SpoVT-AbrB" evidence="8">
    <location>
        <begin position="5"/>
        <end position="50"/>
    </location>
</feature>
<proteinExistence type="inferred from homology"/>